<evidence type="ECO:0000313" key="2">
    <source>
        <dbReference type="Proteomes" id="UP001501444"/>
    </source>
</evidence>
<protein>
    <submittedName>
        <fullName evidence="1">Uncharacterized protein</fullName>
    </submittedName>
</protein>
<proteinExistence type="predicted"/>
<dbReference type="RefSeq" id="WP_344619844.1">
    <property type="nucleotide sequence ID" value="NZ_BAAARV010000116.1"/>
</dbReference>
<keyword evidence="2" id="KW-1185">Reference proteome</keyword>
<sequence>MRLVHLGHVFINFKNNSFQWVDIQRFQLPRPAVDDTTVLAMLISHELYGDDHAGGAPGDNPERHGPYWRDRITPEAFDLTNASVDEPLLRAWAERNVTLTEPLHTALDRELYKPLRAADRMYRLRDLGPDAFHDWGGVHTEFHELALLDHAAETLTVVVAADD</sequence>
<comment type="caution">
    <text evidence="1">The sequence shown here is derived from an EMBL/GenBank/DDBJ whole genome shotgun (WGS) entry which is preliminary data.</text>
</comment>
<gene>
    <name evidence="1" type="ORF">GCM10010170_100410</name>
</gene>
<dbReference type="EMBL" id="BAAARV010000116">
    <property type="protein sequence ID" value="GAA2389006.1"/>
    <property type="molecule type" value="Genomic_DNA"/>
</dbReference>
<organism evidence="1 2">
    <name type="scientific">Dactylosporangium salmoneum</name>
    <dbReference type="NCBI Taxonomy" id="53361"/>
    <lineage>
        <taxon>Bacteria</taxon>
        <taxon>Bacillati</taxon>
        <taxon>Actinomycetota</taxon>
        <taxon>Actinomycetes</taxon>
        <taxon>Micromonosporales</taxon>
        <taxon>Micromonosporaceae</taxon>
        <taxon>Dactylosporangium</taxon>
    </lineage>
</organism>
<accession>A0ABP5UWZ3</accession>
<reference evidence="2" key="1">
    <citation type="journal article" date="2019" name="Int. J. Syst. Evol. Microbiol.">
        <title>The Global Catalogue of Microorganisms (GCM) 10K type strain sequencing project: providing services to taxonomists for standard genome sequencing and annotation.</title>
        <authorList>
            <consortium name="The Broad Institute Genomics Platform"/>
            <consortium name="The Broad Institute Genome Sequencing Center for Infectious Disease"/>
            <person name="Wu L."/>
            <person name="Ma J."/>
        </authorList>
    </citation>
    <scope>NUCLEOTIDE SEQUENCE [LARGE SCALE GENOMIC DNA]</scope>
    <source>
        <strain evidence="2">JCM 3272</strain>
    </source>
</reference>
<dbReference type="Proteomes" id="UP001501444">
    <property type="component" value="Unassembled WGS sequence"/>
</dbReference>
<name>A0ABP5UWZ3_9ACTN</name>
<evidence type="ECO:0000313" key="1">
    <source>
        <dbReference type="EMBL" id="GAA2389006.1"/>
    </source>
</evidence>